<feature type="compositionally biased region" description="Polar residues" evidence="1">
    <location>
        <begin position="237"/>
        <end position="246"/>
    </location>
</feature>
<accession>A0AAU8JY44</accession>
<evidence type="ECO:0000256" key="2">
    <source>
        <dbReference type="SAM" id="Phobius"/>
    </source>
</evidence>
<dbReference type="RefSeq" id="WP_354641639.1">
    <property type="nucleotide sequence ID" value="NZ_CP159872.1"/>
</dbReference>
<keyword evidence="2" id="KW-1133">Transmembrane helix</keyword>
<sequence>MSNAPHLLVEDRPDFARVLDEALRDESVRRALSAPGEHLNAEQLRTKCMLVAESVAAGAAEEYRHYTALRTALGEQPTGGRGGTAGSAVGELSGRLRSEEGAGLFPVLTVLAPILSWSAAGLLLAIGYTLRAADPDVTLGRTVVTAGWVAIAVGIGAMLIGIVGLLLTALRDGSAAPAGQDPHLLADVAEARAAWHAALRDRGILPYLYANLDSEPALSPRPAGRPAPPDLHRPGYSSATYSSPGFTSPGVEGITDPEGRQPRTAEFTGPGYTSPDFTGPDEV</sequence>
<feature type="transmembrane region" description="Helical" evidence="2">
    <location>
        <begin position="104"/>
        <end position="128"/>
    </location>
</feature>
<dbReference type="AlphaFoldDB" id="A0AAU8JY44"/>
<proteinExistence type="predicted"/>
<evidence type="ECO:0000256" key="1">
    <source>
        <dbReference type="SAM" id="MobiDB-lite"/>
    </source>
</evidence>
<reference evidence="3" key="1">
    <citation type="submission" date="2024-06" db="EMBL/GenBank/DDBJ databases">
        <title>The genome sequences of Kitasatospora sp. strain HUAS MG31.</title>
        <authorList>
            <person name="Mo P."/>
        </authorList>
    </citation>
    <scope>NUCLEOTIDE SEQUENCE</scope>
    <source>
        <strain evidence="3">HUAS MG31</strain>
    </source>
</reference>
<feature type="region of interest" description="Disordered" evidence="1">
    <location>
        <begin position="218"/>
        <end position="283"/>
    </location>
</feature>
<evidence type="ECO:0000313" key="3">
    <source>
        <dbReference type="EMBL" id="XCM80704.1"/>
    </source>
</evidence>
<organism evidence="3">
    <name type="scientific">Kitasatospora camelliae</name>
    <dbReference type="NCBI Taxonomy" id="3156397"/>
    <lineage>
        <taxon>Bacteria</taxon>
        <taxon>Bacillati</taxon>
        <taxon>Actinomycetota</taxon>
        <taxon>Actinomycetes</taxon>
        <taxon>Kitasatosporales</taxon>
        <taxon>Streptomycetaceae</taxon>
        <taxon>Kitasatospora</taxon>
    </lineage>
</organism>
<feature type="transmembrane region" description="Helical" evidence="2">
    <location>
        <begin position="148"/>
        <end position="170"/>
    </location>
</feature>
<gene>
    <name evidence="3" type="ORF">ABWK59_18180</name>
</gene>
<dbReference type="KEGG" id="kcm:ABWK59_18180"/>
<keyword evidence="2" id="KW-0812">Transmembrane</keyword>
<protein>
    <recommendedName>
        <fullName evidence="4">Transmembrane protein</fullName>
    </recommendedName>
</protein>
<dbReference type="EMBL" id="CP159872">
    <property type="protein sequence ID" value="XCM80704.1"/>
    <property type="molecule type" value="Genomic_DNA"/>
</dbReference>
<keyword evidence="2" id="KW-0472">Membrane</keyword>
<evidence type="ECO:0008006" key="4">
    <source>
        <dbReference type="Google" id="ProtNLM"/>
    </source>
</evidence>
<name>A0AAU8JY44_9ACTN</name>